<dbReference type="RefSeq" id="WP_311665371.1">
    <property type="nucleotide sequence ID" value="NZ_JAVRHT010000044.1"/>
</dbReference>
<evidence type="ECO:0000313" key="1">
    <source>
        <dbReference type="EMBL" id="MDT0632959.1"/>
    </source>
</evidence>
<gene>
    <name evidence="1" type="ORF">RM540_14470</name>
</gene>
<protein>
    <recommendedName>
        <fullName evidence="3">DUF304 domain-containing protein</fullName>
    </recommendedName>
</protein>
<evidence type="ECO:0000313" key="2">
    <source>
        <dbReference type="Proteomes" id="UP001267426"/>
    </source>
</evidence>
<evidence type="ECO:0008006" key="3">
    <source>
        <dbReference type="Google" id="ProtNLM"/>
    </source>
</evidence>
<comment type="caution">
    <text evidence="1">The sequence shown here is derived from an EMBL/GenBank/DDBJ whole genome shotgun (WGS) entry which is preliminary data.</text>
</comment>
<dbReference type="EMBL" id="JAVRHT010000044">
    <property type="protein sequence ID" value="MDT0632959.1"/>
    <property type="molecule type" value="Genomic_DNA"/>
</dbReference>
<sequence>MKSVPFKAKSTFDLRGGYFKGQGTIRLQGDDIAVEVQVWPLPTFKQTVRTYSFDMTDLEEIRHTRRFWGDTLTLRTRPMERVTEIPGAANGALTLKVKRADRPALDAFLDRLELWLV</sequence>
<accession>A0ABU3BUJ3</accession>
<proteinExistence type="predicted"/>
<organism evidence="1 2">
    <name type="scientific">Rubrivirga litoralis</name>
    <dbReference type="NCBI Taxonomy" id="3075598"/>
    <lineage>
        <taxon>Bacteria</taxon>
        <taxon>Pseudomonadati</taxon>
        <taxon>Rhodothermota</taxon>
        <taxon>Rhodothermia</taxon>
        <taxon>Rhodothermales</taxon>
        <taxon>Rubricoccaceae</taxon>
        <taxon>Rubrivirga</taxon>
    </lineage>
</organism>
<reference evidence="1 2" key="1">
    <citation type="submission" date="2023-09" db="EMBL/GenBank/DDBJ databases">
        <authorList>
            <person name="Rey-Velasco X."/>
        </authorList>
    </citation>
    <scope>NUCLEOTIDE SEQUENCE [LARGE SCALE GENOMIC DNA]</scope>
    <source>
        <strain evidence="1 2">F394</strain>
    </source>
</reference>
<keyword evidence="2" id="KW-1185">Reference proteome</keyword>
<dbReference type="Proteomes" id="UP001267426">
    <property type="component" value="Unassembled WGS sequence"/>
</dbReference>
<name>A0ABU3BUJ3_9BACT</name>